<comment type="caution">
    <text evidence="2">The sequence shown here is derived from an EMBL/GenBank/DDBJ whole genome shotgun (WGS) entry which is preliminary data.</text>
</comment>
<organism evidence="2 3">
    <name type="scientific">Umbelopsis ramanniana AG</name>
    <dbReference type="NCBI Taxonomy" id="1314678"/>
    <lineage>
        <taxon>Eukaryota</taxon>
        <taxon>Fungi</taxon>
        <taxon>Fungi incertae sedis</taxon>
        <taxon>Mucoromycota</taxon>
        <taxon>Mucoromycotina</taxon>
        <taxon>Umbelopsidomycetes</taxon>
        <taxon>Umbelopsidales</taxon>
        <taxon>Umbelopsidaceae</taxon>
        <taxon>Umbelopsis</taxon>
    </lineage>
</organism>
<evidence type="ECO:0000313" key="2">
    <source>
        <dbReference type="EMBL" id="KAI8578737.1"/>
    </source>
</evidence>
<evidence type="ECO:0008006" key="4">
    <source>
        <dbReference type="Google" id="ProtNLM"/>
    </source>
</evidence>
<keyword evidence="1" id="KW-0732">Signal</keyword>
<dbReference type="GeneID" id="75915066"/>
<evidence type="ECO:0000313" key="3">
    <source>
        <dbReference type="Proteomes" id="UP001206595"/>
    </source>
</evidence>
<dbReference type="RefSeq" id="XP_051443741.1">
    <property type="nucleotide sequence ID" value="XM_051589721.1"/>
</dbReference>
<protein>
    <recommendedName>
        <fullName evidence="4">Secreted protein</fullName>
    </recommendedName>
</protein>
<reference evidence="2" key="1">
    <citation type="submission" date="2021-06" db="EMBL/GenBank/DDBJ databases">
        <authorList>
            <consortium name="DOE Joint Genome Institute"/>
            <person name="Mondo S.J."/>
            <person name="Amses K.R."/>
            <person name="Simmons D.R."/>
            <person name="Longcore J.E."/>
            <person name="Seto K."/>
            <person name="Alves G.H."/>
            <person name="Bonds A.E."/>
            <person name="Quandt C.A."/>
            <person name="Davis W.J."/>
            <person name="Chang Y."/>
            <person name="Letcher P.M."/>
            <person name="Powell M.J."/>
            <person name="Kuo A."/>
            <person name="Labutti K."/>
            <person name="Pangilinan J."/>
            <person name="Andreopoulos W."/>
            <person name="Tritt A."/>
            <person name="Riley R."/>
            <person name="Hundley H."/>
            <person name="Johnson J."/>
            <person name="Lipzen A."/>
            <person name="Barry K."/>
            <person name="Berbee M.L."/>
            <person name="Buchler N.E."/>
            <person name="Grigoriev I.V."/>
            <person name="Spatafora J.W."/>
            <person name="Stajich J.E."/>
            <person name="James T.Y."/>
        </authorList>
    </citation>
    <scope>NUCLEOTIDE SEQUENCE</scope>
    <source>
        <strain evidence="2">AG</strain>
    </source>
</reference>
<keyword evidence="3" id="KW-1185">Reference proteome</keyword>
<name>A0AAD5E894_UMBRA</name>
<gene>
    <name evidence="2" type="ORF">K450DRAFT_245276</name>
</gene>
<accession>A0AAD5E894</accession>
<dbReference type="Proteomes" id="UP001206595">
    <property type="component" value="Unassembled WGS sequence"/>
</dbReference>
<proteinExistence type="predicted"/>
<feature type="chain" id="PRO_5042265555" description="Secreted protein" evidence="1">
    <location>
        <begin position="24"/>
        <end position="72"/>
    </location>
</feature>
<feature type="signal peptide" evidence="1">
    <location>
        <begin position="1"/>
        <end position="23"/>
    </location>
</feature>
<evidence type="ECO:0000256" key="1">
    <source>
        <dbReference type="SAM" id="SignalP"/>
    </source>
</evidence>
<sequence length="72" mass="8445">MCPPRRRTVCSQIIFWIYYSGWAEPVFPSHVFSTVIQNVSTGIVACRKQTQKKSNTKKNNFLYYFFSPLVSF</sequence>
<reference evidence="2" key="2">
    <citation type="journal article" date="2022" name="Proc. Natl. Acad. Sci. U.S.A.">
        <title>Diploid-dominant life cycles characterize the early evolution of Fungi.</title>
        <authorList>
            <person name="Amses K.R."/>
            <person name="Simmons D.R."/>
            <person name="Longcore J.E."/>
            <person name="Mondo S.J."/>
            <person name="Seto K."/>
            <person name="Jeronimo G.H."/>
            <person name="Bonds A.E."/>
            <person name="Quandt C.A."/>
            <person name="Davis W.J."/>
            <person name="Chang Y."/>
            <person name="Federici B.A."/>
            <person name="Kuo A."/>
            <person name="LaButti K."/>
            <person name="Pangilinan J."/>
            <person name="Andreopoulos W."/>
            <person name="Tritt A."/>
            <person name="Riley R."/>
            <person name="Hundley H."/>
            <person name="Johnson J."/>
            <person name="Lipzen A."/>
            <person name="Barry K."/>
            <person name="Lang B.F."/>
            <person name="Cuomo C.A."/>
            <person name="Buchler N.E."/>
            <person name="Grigoriev I.V."/>
            <person name="Spatafora J.W."/>
            <person name="Stajich J.E."/>
            <person name="James T.Y."/>
        </authorList>
    </citation>
    <scope>NUCLEOTIDE SEQUENCE</scope>
    <source>
        <strain evidence="2">AG</strain>
    </source>
</reference>
<dbReference type="EMBL" id="MU620926">
    <property type="protein sequence ID" value="KAI8578737.1"/>
    <property type="molecule type" value="Genomic_DNA"/>
</dbReference>
<dbReference type="AlphaFoldDB" id="A0AAD5E894"/>